<feature type="chain" id="PRO_5035461399" evidence="1">
    <location>
        <begin position="21"/>
        <end position="185"/>
    </location>
</feature>
<name>A0A8K0DFL5_IGNLU</name>
<evidence type="ECO:0000313" key="2">
    <source>
        <dbReference type="EMBL" id="KAF2902642.1"/>
    </source>
</evidence>
<evidence type="ECO:0000313" key="3">
    <source>
        <dbReference type="Proteomes" id="UP000801492"/>
    </source>
</evidence>
<dbReference type="EMBL" id="VTPC01001233">
    <property type="protein sequence ID" value="KAF2902642.1"/>
    <property type="molecule type" value="Genomic_DNA"/>
</dbReference>
<accession>A0A8K0DFL5</accession>
<dbReference type="AlphaFoldDB" id="A0A8K0DFL5"/>
<reference evidence="2" key="1">
    <citation type="submission" date="2019-08" db="EMBL/GenBank/DDBJ databases">
        <title>The genome of the North American firefly Photinus pyralis.</title>
        <authorList>
            <consortium name="Photinus pyralis genome working group"/>
            <person name="Fallon T.R."/>
            <person name="Sander Lower S.E."/>
            <person name="Weng J.-K."/>
        </authorList>
    </citation>
    <scope>NUCLEOTIDE SEQUENCE</scope>
    <source>
        <strain evidence="2">TRF0915ILg1</strain>
        <tissue evidence="2">Whole body</tissue>
    </source>
</reference>
<gene>
    <name evidence="2" type="ORF">ILUMI_03544</name>
</gene>
<feature type="signal peptide" evidence="1">
    <location>
        <begin position="1"/>
        <end position="20"/>
    </location>
</feature>
<evidence type="ECO:0000256" key="1">
    <source>
        <dbReference type="SAM" id="SignalP"/>
    </source>
</evidence>
<keyword evidence="3" id="KW-1185">Reference proteome</keyword>
<keyword evidence="1" id="KW-0732">Signal</keyword>
<proteinExistence type="predicted"/>
<protein>
    <submittedName>
        <fullName evidence="2">Uncharacterized protein</fullName>
    </submittedName>
</protein>
<dbReference type="Proteomes" id="UP000801492">
    <property type="component" value="Unassembled WGS sequence"/>
</dbReference>
<organism evidence="2 3">
    <name type="scientific">Ignelater luminosus</name>
    <name type="common">Cucubano</name>
    <name type="synonym">Pyrophorus luminosus</name>
    <dbReference type="NCBI Taxonomy" id="2038154"/>
    <lineage>
        <taxon>Eukaryota</taxon>
        <taxon>Metazoa</taxon>
        <taxon>Ecdysozoa</taxon>
        <taxon>Arthropoda</taxon>
        <taxon>Hexapoda</taxon>
        <taxon>Insecta</taxon>
        <taxon>Pterygota</taxon>
        <taxon>Neoptera</taxon>
        <taxon>Endopterygota</taxon>
        <taxon>Coleoptera</taxon>
        <taxon>Polyphaga</taxon>
        <taxon>Elateriformia</taxon>
        <taxon>Elateroidea</taxon>
        <taxon>Elateridae</taxon>
        <taxon>Agrypninae</taxon>
        <taxon>Pyrophorini</taxon>
        <taxon>Ignelater</taxon>
    </lineage>
</organism>
<sequence length="185" mass="20752">MDIGLVLCMLAQNLFLNGMATTSQKATTELLESDKPEIVHEVNEPFNLRNKYDETTQKPDVCYCAAFSTRFPEKDTPILIQSAISRITCNLKAEESCKRNCSIIAEAANGQVPPVLCYLLGNYNKLRVSVHSRTSCRNSQWAFTGLSSVNPICCKKSKVVRCKAVPRGSKRRTAITTWIFKQRDL</sequence>
<comment type="caution">
    <text evidence="2">The sequence shown here is derived from an EMBL/GenBank/DDBJ whole genome shotgun (WGS) entry which is preliminary data.</text>
</comment>